<dbReference type="Proteomes" id="UP000234530">
    <property type="component" value="Chromosome"/>
</dbReference>
<evidence type="ECO:0000259" key="1">
    <source>
        <dbReference type="Pfam" id="PF13403"/>
    </source>
</evidence>
<dbReference type="SUPFAM" id="SSF51294">
    <property type="entry name" value="Hedgehog/intein (Hint) domain"/>
    <property type="match status" value="1"/>
</dbReference>
<dbReference type="InterPro" id="IPR036844">
    <property type="entry name" value="Hint_dom_sf"/>
</dbReference>
<dbReference type="EMBL" id="CP025430">
    <property type="protein sequence ID" value="AUH66288.1"/>
    <property type="molecule type" value="Genomic_DNA"/>
</dbReference>
<dbReference type="OrthoDB" id="6305173at2"/>
<dbReference type="GO" id="GO:0016539">
    <property type="term" value="P:intein-mediated protein splicing"/>
    <property type="evidence" value="ECO:0007669"/>
    <property type="project" value="InterPro"/>
</dbReference>
<dbReference type="Pfam" id="PF13403">
    <property type="entry name" value="Hint_2"/>
    <property type="match status" value="1"/>
</dbReference>
<dbReference type="Gene3D" id="2.170.16.10">
    <property type="entry name" value="Hedgehog/Intein (Hint) domain"/>
    <property type="match status" value="1"/>
</dbReference>
<evidence type="ECO:0000313" key="3">
    <source>
        <dbReference type="Proteomes" id="UP000234530"/>
    </source>
</evidence>
<dbReference type="InterPro" id="IPR006141">
    <property type="entry name" value="Intein_N"/>
</dbReference>
<dbReference type="CDD" id="cd00081">
    <property type="entry name" value="Hint"/>
    <property type="match status" value="1"/>
</dbReference>
<proteinExistence type="predicted"/>
<sequence length="234" mass="25763">MQSFKIVKFITSDYYGTTHSRTIDAVDIVCFAAGTQILTERGEVAIEDITIGDMVQTLDHGLQQVRWIGCKRLDSIDLAANPKLKPIRIAAGCLGGALPYRDLLVSPQHRILVRSKIAQRMFGTQEVLGAAKQFLRLEGFDIVQDAEEVTYHHMLFDQHEIIFAEGAPSESLFTGPVALDSVAAEARDEILAIMPGIAEAGREIEGARMLLSGRPARKLASRHLQNRKLLLADA</sequence>
<dbReference type="InterPro" id="IPR028992">
    <property type="entry name" value="Hedgehog/Intein_dom"/>
</dbReference>
<dbReference type="PROSITE" id="PS50817">
    <property type="entry name" value="INTEIN_N_TER"/>
    <property type="match status" value="1"/>
</dbReference>
<evidence type="ECO:0000313" key="2">
    <source>
        <dbReference type="EMBL" id="AUH66288.1"/>
    </source>
</evidence>
<accession>A0A2H5F403</accession>
<reference evidence="2 3" key="1">
    <citation type="journal article" date="2013" name="Antonie Van Leeuwenhoek">
        <title>Paracoccus zhejiangensis sp. nov., isolated from activated sludge in wastewater-treatment system.</title>
        <authorList>
            <person name="Wu Z.G."/>
            <person name="Zhang D.F."/>
            <person name="Liu Y.L."/>
            <person name="Wang F."/>
            <person name="Jiang X."/>
            <person name="Li C."/>
            <person name="Li S.P."/>
            <person name="Hong Q."/>
            <person name="Li W.J."/>
        </authorList>
    </citation>
    <scope>NUCLEOTIDE SEQUENCE [LARGE SCALE GENOMIC DNA]</scope>
    <source>
        <strain evidence="2 3">J6</strain>
    </source>
</reference>
<gene>
    <name evidence="2" type="ORF">CX676_10580</name>
</gene>
<feature type="domain" description="Hedgehog/Intein (Hint)" evidence="1">
    <location>
        <begin position="29"/>
        <end position="175"/>
    </location>
</feature>
<dbReference type="AlphaFoldDB" id="A0A2H5F403"/>
<organism evidence="2 3">
    <name type="scientific">Paracoccus zhejiangensis</name>
    <dbReference type="NCBI Taxonomy" id="1077935"/>
    <lineage>
        <taxon>Bacteria</taxon>
        <taxon>Pseudomonadati</taxon>
        <taxon>Pseudomonadota</taxon>
        <taxon>Alphaproteobacteria</taxon>
        <taxon>Rhodobacterales</taxon>
        <taxon>Paracoccaceae</taxon>
        <taxon>Paracoccus</taxon>
    </lineage>
</organism>
<name>A0A2H5F403_9RHOB</name>
<protein>
    <submittedName>
        <fullName evidence="2">Hemolysin</fullName>
    </submittedName>
</protein>
<dbReference type="KEGG" id="pzh:CX676_10580"/>
<keyword evidence="3" id="KW-1185">Reference proteome</keyword>